<dbReference type="RefSeq" id="WP_379907695.1">
    <property type="nucleotide sequence ID" value="NZ_JBHSWE010000001.1"/>
</dbReference>
<evidence type="ECO:0000313" key="3">
    <source>
        <dbReference type="EMBL" id="MFC6669124.1"/>
    </source>
</evidence>
<name>A0ABW1ZUR4_9GAMM</name>
<feature type="region of interest" description="Disordered" evidence="1">
    <location>
        <begin position="37"/>
        <end position="82"/>
    </location>
</feature>
<evidence type="ECO:0000256" key="2">
    <source>
        <dbReference type="SAM" id="SignalP"/>
    </source>
</evidence>
<accession>A0ABW1ZUR4</accession>
<evidence type="ECO:0000313" key="4">
    <source>
        <dbReference type="Proteomes" id="UP001596422"/>
    </source>
</evidence>
<proteinExistence type="predicted"/>
<keyword evidence="2" id="KW-0732">Signal</keyword>
<sequence length="82" mass="8298">MKKSALLLSGVLVAAAALAVANEAMKPSPVQQLELAPQEIESDDSQHADLVAPEPEPQAETDTTADLFSAPASSAVDAGPSS</sequence>
<evidence type="ECO:0000256" key="1">
    <source>
        <dbReference type="SAM" id="MobiDB-lite"/>
    </source>
</evidence>
<evidence type="ECO:0008006" key="5">
    <source>
        <dbReference type="Google" id="ProtNLM"/>
    </source>
</evidence>
<dbReference type="EMBL" id="JBHSWE010000001">
    <property type="protein sequence ID" value="MFC6669124.1"/>
    <property type="molecule type" value="Genomic_DNA"/>
</dbReference>
<keyword evidence="4" id="KW-1185">Reference proteome</keyword>
<gene>
    <name evidence="3" type="ORF">ACFQDL_02615</name>
</gene>
<feature type="chain" id="PRO_5045338958" description="Secreted protein" evidence="2">
    <location>
        <begin position="20"/>
        <end position="82"/>
    </location>
</feature>
<comment type="caution">
    <text evidence="3">The sequence shown here is derived from an EMBL/GenBank/DDBJ whole genome shotgun (WGS) entry which is preliminary data.</text>
</comment>
<feature type="signal peptide" evidence="2">
    <location>
        <begin position="1"/>
        <end position="19"/>
    </location>
</feature>
<protein>
    <recommendedName>
        <fullName evidence="5">Secreted protein</fullName>
    </recommendedName>
</protein>
<dbReference type="Proteomes" id="UP001596422">
    <property type="component" value="Unassembled WGS sequence"/>
</dbReference>
<reference evidence="4" key="1">
    <citation type="journal article" date="2019" name="Int. J. Syst. Evol. Microbiol.">
        <title>The Global Catalogue of Microorganisms (GCM) 10K type strain sequencing project: providing services to taxonomists for standard genome sequencing and annotation.</title>
        <authorList>
            <consortium name="The Broad Institute Genomics Platform"/>
            <consortium name="The Broad Institute Genome Sequencing Center for Infectious Disease"/>
            <person name="Wu L."/>
            <person name="Ma J."/>
        </authorList>
    </citation>
    <scope>NUCLEOTIDE SEQUENCE [LARGE SCALE GENOMIC DNA]</scope>
    <source>
        <strain evidence="4">NBRC 111756</strain>
    </source>
</reference>
<organism evidence="3 4">
    <name type="scientific">Marinobacterium aestuariivivens</name>
    <dbReference type="NCBI Taxonomy" id="1698799"/>
    <lineage>
        <taxon>Bacteria</taxon>
        <taxon>Pseudomonadati</taxon>
        <taxon>Pseudomonadota</taxon>
        <taxon>Gammaproteobacteria</taxon>
        <taxon>Oceanospirillales</taxon>
        <taxon>Oceanospirillaceae</taxon>
        <taxon>Marinobacterium</taxon>
    </lineage>
</organism>